<dbReference type="OrthoDB" id="3642468at2759"/>
<dbReference type="SMART" id="SM00256">
    <property type="entry name" value="FBOX"/>
    <property type="match status" value="1"/>
</dbReference>
<dbReference type="SUPFAM" id="SSF81383">
    <property type="entry name" value="F-box domain"/>
    <property type="match status" value="1"/>
</dbReference>
<sequence>MRKDLMRRDNISTDEDEPLVDTTAALAKKSKRLDRKLKKLEKKRSNYVQPMCLLDFPYELIMNVFTQLQPSDLFNLRRTSKALNDFIISEETVLSKDIINRRYQALSRCFPIPRPIEDVEPEMRDILLGRQNSLNIHWRPYQHIKKFNPLVTCTCITCVLRWNNLNIIVDFAHFQSNLDQGQPIPMIQRGRNPEWNQKLIGRNAEVVENALHSRLWYARILEAHLKSTVGSISRHAANKGNKRRRFRMTSEDAESQTDVFLANSGPPTIDSPFHRDNYHMLEAFLPNRGWFAEEKCWKYMPESHHLRDLDWVKQEWKKREKERSATTLEQSEVDHIRKWLQIQHVDGYKPVRTSLL</sequence>
<accession>A0A8H3UCJ3</accession>
<reference evidence="2 3" key="1">
    <citation type="submission" date="2019-11" db="EMBL/GenBank/DDBJ databases">
        <title>Venturia inaequalis Genome Resource.</title>
        <authorList>
            <person name="Lichtner F.J."/>
        </authorList>
    </citation>
    <scope>NUCLEOTIDE SEQUENCE [LARGE SCALE GENOMIC DNA]</scope>
    <source>
        <strain evidence="2">Bline_iso_100314</strain>
    </source>
</reference>
<name>A0A8H3UCJ3_VENIN</name>
<evidence type="ECO:0000313" key="3">
    <source>
        <dbReference type="Proteomes" id="UP000433883"/>
    </source>
</evidence>
<evidence type="ECO:0000259" key="1">
    <source>
        <dbReference type="PROSITE" id="PS50181"/>
    </source>
</evidence>
<dbReference type="InterPro" id="IPR001810">
    <property type="entry name" value="F-box_dom"/>
</dbReference>
<dbReference type="Pfam" id="PF00646">
    <property type="entry name" value="F-box"/>
    <property type="match status" value="1"/>
</dbReference>
<dbReference type="EMBL" id="WNWQ01000456">
    <property type="protein sequence ID" value="KAE9967619.1"/>
    <property type="molecule type" value="Genomic_DNA"/>
</dbReference>
<dbReference type="AlphaFoldDB" id="A0A8H3UCJ3"/>
<protein>
    <recommendedName>
        <fullName evidence="1">F-box domain-containing protein</fullName>
    </recommendedName>
</protein>
<organism evidence="2 3">
    <name type="scientific">Venturia inaequalis</name>
    <name type="common">Apple scab fungus</name>
    <dbReference type="NCBI Taxonomy" id="5025"/>
    <lineage>
        <taxon>Eukaryota</taxon>
        <taxon>Fungi</taxon>
        <taxon>Dikarya</taxon>
        <taxon>Ascomycota</taxon>
        <taxon>Pezizomycotina</taxon>
        <taxon>Dothideomycetes</taxon>
        <taxon>Pleosporomycetidae</taxon>
        <taxon>Venturiales</taxon>
        <taxon>Venturiaceae</taxon>
        <taxon>Venturia</taxon>
    </lineage>
</organism>
<proteinExistence type="predicted"/>
<gene>
    <name evidence="2" type="ORF">BLS_006264</name>
</gene>
<dbReference type="InterPro" id="IPR036047">
    <property type="entry name" value="F-box-like_dom_sf"/>
</dbReference>
<evidence type="ECO:0000313" key="2">
    <source>
        <dbReference type="EMBL" id="KAE9967619.1"/>
    </source>
</evidence>
<comment type="caution">
    <text evidence="2">The sequence shown here is derived from an EMBL/GenBank/DDBJ whole genome shotgun (WGS) entry which is preliminary data.</text>
</comment>
<dbReference type="CDD" id="cd09917">
    <property type="entry name" value="F-box_SF"/>
    <property type="match status" value="1"/>
</dbReference>
<dbReference type="PROSITE" id="PS50181">
    <property type="entry name" value="FBOX"/>
    <property type="match status" value="1"/>
</dbReference>
<dbReference type="Proteomes" id="UP000433883">
    <property type="component" value="Unassembled WGS sequence"/>
</dbReference>
<feature type="domain" description="F-box" evidence="1">
    <location>
        <begin position="50"/>
        <end position="106"/>
    </location>
</feature>